<dbReference type="InterPro" id="IPR050951">
    <property type="entry name" value="Retrovirus_Pol_polyprotein"/>
</dbReference>
<dbReference type="CDD" id="cd01647">
    <property type="entry name" value="RT_LTR"/>
    <property type="match status" value="1"/>
</dbReference>
<dbReference type="Gene3D" id="2.40.70.10">
    <property type="entry name" value="Acid Proteases"/>
    <property type="match status" value="1"/>
</dbReference>
<feature type="non-terminal residue" evidence="10">
    <location>
        <position position="1"/>
    </location>
</feature>
<evidence type="ECO:0000256" key="4">
    <source>
        <dbReference type="ARBA" id="ARBA00022759"/>
    </source>
</evidence>
<dbReference type="Gene3D" id="3.30.420.10">
    <property type="entry name" value="Ribonuclease H-like superfamily/Ribonuclease H"/>
    <property type="match status" value="1"/>
</dbReference>
<proteinExistence type="predicted"/>
<dbReference type="GO" id="GO:0004519">
    <property type="term" value="F:endonuclease activity"/>
    <property type="evidence" value="ECO:0007669"/>
    <property type="project" value="UniProtKB-KW"/>
</dbReference>
<evidence type="ECO:0000256" key="1">
    <source>
        <dbReference type="ARBA" id="ARBA00022679"/>
    </source>
</evidence>
<dbReference type="Pfam" id="PF03732">
    <property type="entry name" value="Retrotrans_gag"/>
    <property type="match status" value="1"/>
</dbReference>
<keyword evidence="4" id="KW-0378">Hydrolase</keyword>
<dbReference type="PANTHER" id="PTHR37984">
    <property type="entry name" value="PROTEIN CBG26694"/>
    <property type="match status" value="1"/>
</dbReference>
<dbReference type="InterPro" id="IPR005162">
    <property type="entry name" value="Retrotrans_gag_dom"/>
</dbReference>
<reference evidence="10" key="1">
    <citation type="journal article" date="2019" name="Sci. Rep.">
        <title>Draft genome of Tanacetum cinerariifolium, the natural source of mosquito coil.</title>
        <authorList>
            <person name="Yamashiro T."/>
            <person name="Shiraishi A."/>
            <person name="Satake H."/>
            <person name="Nakayama K."/>
        </authorList>
    </citation>
    <scope>NUCLEOTIDE SEQUENCE</scope>
</reference>
<feature type="domain" description="Reverse transcriptase" evidence="7">
    <location>
        <begin position="633"/>
        <end position="779"/>
    </location>
</feature>
<dbReference type="Pfam" id="PF17919">
    <property type="entry name" value="RT_RNaseH_2"/>
    <property type="match status" value="1"/>
</dbReference>
<evidence type="ECO:0000256" key="3">
    <source>
        <dbReference type="ARBA" id="ARBA00022722"/>
    </source>
</evidence>
<evidence type="ECO:0000256" key="6">
    <source>
        <dbReference type="SAM" id="MobiDB-lite"/>
    </source>
</evidence>
<keyword evidence="4" id="KW-0255">Endonuclease</keyword>
<dbReference type="GO" id="GO:0003964">
    <property type="term" value="F:RNA-directed DNA polymerase activity"/>
    <property type="evidence" value="ECO:0007669"/>
    <property type="project" value="UniProtKB-KW"/>
</dbReference>
<evidence type="ECO:0000256" key="5">
    <source>
        <dbReference type="ARBA" id="ARBA00023268"/>
    </source>
</evidence>
<evidence type="ECO:0000313" key="10">
    <source>
        <dbReference type="EMBL" id="GEZ20629.1"/>
    </source>
</evidence>
<dbReference type="PANTHER" id="PTHR37984:SF5">
    <property type="entry name" value="PROTEIN NYNRIN-LIKE"/>
    <property type="match status" value="1"/>
</dbReference>
<dbReference type="InterPro" id="IPR000477">
    <property type="entry name" value="RT_dom"/>
</dbReference>
<feature type="domain" description="Reverse transcriptase/retrotransposon-derived protein RNase H-like" evidence="9">
    <location>
        <begin position="853"/>
        <end position="934"/>
    </location>
</feature>
<dbReference type="SUPFAM" id="SSF53098">
    <property type="entry name" value="Ribonuclease H-like"/>
    <property type="match status" value="1"/>
</dbReference>
<feature type="compositionally biased region" description="Basic and acidic residues" evidence="6">
    <location>
        <begin position="310"/>
        <end position="321"/>
    </location>
</feature>
<protein>
    <submittedName>
        <fullName evidence="10">Reverse transcriptase domain-containing protein</fullName>
    </submittedName>
</protein>
<keyword evidence="5" id="KW-0511">Multifunctional enzyme</keyword>
<dbReference type="Gene3D" id="3.30.70.270">
    <property type="match status" value="2"/>
</dbReference>
<dbReference type="FunFam" id="3.30.70.270:FF:000020">
    <property type="entry name" value="Transposon Tf2-6 polyprotein-like Protein"/>
    <property type="match status" value="1"/>
</dbReference>
<evidence type="ECO:0000256" key="2">
    <source>
        <dbReference type="ARBA" id="ARBA00022695"/>
    </source>
</evidence>
<dbReference type="InterPro" id="IPR021109">
    <property type="entry name" value="Peptidase_aspartic_dom_sf"/>
</dbReference>
<dbReference type="Gene3D" id="3.10.10.10">
    <property type="entry name" value="HIV Type 1 Reverse Transcriptase, subunit A, domain 1"/>
    <property type="match status" value="1"/>
</dbReference>
<evidence type="ECO:0000259" key="7">
    <source>
        <dbReference type="Pfam" id="PF00078"/>
    </source>
</evidence>
<dbReference type="Pfam" id="PF00078">
    <property type="entry name" value="RVT_1"/>
    <property type="match status" value="1"/>
</dbReference>
<dbReference type="InterPro" id="IPR043128">
    <property type="entry name" value="Rev_trsase/Diguanyl_cyclase"/>
</dbReference>
<dbReference type="EMBL" id="BKCJ010252246">
    <property type="protein sequence ID" value="GEZ20629.1"/>
    <property type="molecule type" value="Genomic_DNA"/>
</dbReference>
<feature type="domain" description="Retrotransposon gag" evidence="8">
    <location>
        <begin position="64"/>
        <end position="156"/>
    </location>
</feature>
<dbReference type="SUPFAM" id="SSF56672">
    <property type="entry name" value="DNA/RNA polymerases"/>
    <property type="match status" value="1"/>
</dbReference>
<evidence type="ECO:0000259" key="9">
    <source>
        <dbReference type="Pfam" id="PF17919"/>
    </source>
</evidence>
<dbReference type="CDD" id="cd00303">
    <property type="entry name" value="retropepsin_like"/>
    <property type="match status" value="1"/>
</dbReference>
<gene>
    <name evidence="10" type="ORF">Tci_492602</name>
</gene>
<sequence>NGDLPVPDLRTMEKLCQPSFNGREFLPTSWSTSDDANKHLDKFLHVTQSITVNGVTDDALRLYLFSYSLTHHATAWFDRLVRNSINTFEQMAKMFLKKYFPHSMVTKLRNEITNFRQRPDESLFEAWERYKISIDRCPNHNMLPVTQIDTFYNGLTLRHRDTINDAAGGTFMKRRLEECHALIENMTAHHNDWDTSAHRSESSSSITSSFDTEIAALKAEMVKFNKNLIRVLQVNQQVKAVAPNCETCGGPHSFSDCPSTVGNTQNIYAAGAYQGNTITNPKEYLKGITTRSRTAYPGPTIPNTSSPPVVERETEATKDTMHPTNNESTKDIQPWLLQDQKLRDKANDQQEKFFQIFKDLYFNSSFADALILMPKMAECLALTDLGASINIMPLSVWNKLSLPDLSPPCMTLELADRSISCLVGIAKDVFVKVGTFHFPDDFVVVDFNANPRVSLILGRSFLKTERALIDLFEGKLTLRVGKEAIPFNLDQTSRYSAYYNDMTANRIDVIDMACEEYSQEVLEAFLNDDPSLPPPNQGTYLPEVRKELKIFEVKSDKSSIDEPPEVELKDLPPHLEYTFMEGDDKLPVIIEKYLSVEEKTALITVSLVQCVPKKGGFTVVENEENELILTRLVTGWRVCIDYRKLNEATRKDQIPIPFMNQMLERLARNQYYCFLDGFSRYFQVPIDLKDQEKTTFTCPYKTFAYRCMPFGLCNAPGTFQRCMMAILHEMIEKTIEVFMDDFSVFRNSFQNCLSHLEKMLKQCEDTNLCLNWEKSHFMVKEGIVPDHKISKEGIEVDKAKVDVIAKLPHPITIKGIRSFLGHVGFYRRFIKDFSKIARPMTRLLEKDTPFLFSKECVESFQTLKRKLTEALILIAPDWDMPFELIYDASDFAIGAVLGQHQEKHFRPIHYASKTMTGAESNYTTMEKEMLAVVNPVSPQTSGQVEVSNYGLKHILERKVGENRASWSDKLDDALWAFRTAYKTPIGCTPYKLVYGKACHLPIELENKAYRP</sequence>
<name>A0A699ICJ6_TANCI</name>
<dbReference type="GO" id="GO:0003676">
    <property type="term" value="F:nucleic acid binding"/>
    <property type="evidence" value="ECO:0007669"/>
    <property type="project" value="InterPro"/>
</dbReference>
<comment type="caution">
    <text evidence="10">The sequence shown here is derived from an EMBL/GenBank/DDBJ whole genome shotgun (WGS) entry which is preliminary data.</text>
</comment>
<feature type="region of interest" description="Disordered" evidence="6">
    <location>
        <begin position="292"/>
        <end position="332"/>
    </location>
</feature>
<dbReference type="AlphaFoldDB" id="A0A699ICJ6"/>
<accession>A0A699ICJ6</accession>
<evidence type="ECO:0000259" key="8">
    <source>
        <dbReference type="Pfam" id="PF03732"/>
    </source>
</evidence>
<dbReference type="InterPro" id="IPR036397">
    <property type="entry name" value="RNaseH_sf"/>
</dbReference>
<dbReference type="InterPro" id="IPR041577">
    <property type="entry name" value="RT_RNaseH_2"/>
</dbReference>
<keyword evidence="3" id="KW-0540">Nuclease</keyword>
<dbReference type="InterPro" id="IPR012337">
    <property type="entry name" value="RNaseH-like_sf"/>
</dbReference>
<keyword evidence="1" id="KW-0808">Transferase</keyword>
<dbReference type="InterPro" id="IPR043502">
    <property type="entry name" value="DNA/RNA_pol_sf"/>
</dbReference>
<keyword evidence="2" id="KW-0548">Nucleotidyltransferase</keyword>
<keyword evidence="10" id="KW-0695">RNA-directed DNA polymerase</keyword>
<organism evidence="10">
    <name type="scientific">Tanacetum cinerariifolium</name>
    <name type="common">Dalmatian daisy</name>
    <name type="synonym">Chrysanthemum cinerariifolium</name>
    <dbReference type="NCBI Taxonomy" id="118510"/>
    <lineage>
        <taxon>Eukaryota</taxon>
        <taxon>Viridiplantae</taxon>
        <taxon>Streptophyta</taxon>
        <taxon>Embryophyta</taxon>
        <taxon>Tracheophyta</taxon>
        <taxon>Spermatophyta</taxon>
        <taxon>Magnoliopsida</taxon>
        <taxon>eudicotyledons</taxon>
        <taxon>Gunneridae</taxon>
        <taxon>Pentapetalae</taxon>
        <taxon>asterids</taxon>
        <taxon>campanulids</taxon>
        <taxon>Asterales</taxon>
        <taxon>Asteraceae</taxon>
        <taxon>Asteroideae</taxon>
        <taxon>Anthemideae</taxon>
        <taxon>Anthemidinae</taxon>
        <taxon>Tanacetum</taxon>
    </lineage>
</organism>